<reference evidence="1 2" key="2">
    <citation type="journal article" date="2017" name="Front. Plant Sci.">
        <title>Gene Classification and Mining of Molecular Markers Useful in Red Clover (Trifolium pratense) Breeding.</title>
        <authorList>
            <person name="Istvanek J."/>
            <person name="Dluhosova J."/>
            <person name="Dluhos P."/>
            <person name="Patkova L."/>
            <person name="Nedelnik J."/>
            <person name="Repkova J."/>
        </authorList>
    </citation>
    <scope>NUCLEOTIDE SEQUENCE [LARGE SCALE GENOMIC DNA]</scope>
    <source>
        <strain evidence="2">cv. Tatra</strain>
        <tissue evidence="1">Young leaves</tissue>
    </source>
</reference>
<comment type="caution">
    <text evidence="1">The sequence shown here is derived from an EMBL/GenBank/DDBJ whole genome shotgun (WGS) entry which is preliminary data.</text>
</comment>
<accession>A0A2K3K5W4</accession>
<feature type="non-terminal residue" evidence="1">
    <location>
        <position position="38"/>
    </location>
</feature>
<dbReference type="EMBL" id="ASHM01142955">
    <property type="protein sequence ID" value="PNX61661.1"/>
    <property type="molecule type" value="Genomic_DNA"/>
</dbReference>
<name>A0A2K3K5W4_TRIPR</name>
<sequence>MGTLEASATNQNSITVRRFLLVANSRIRTFRLGTNMDT</sequence>
<protein>
    <submittedName>
        <fullName evidence="1">Uncharacterized protein</fullName>
    </submittedName>
</protein>
<proteinExistence type="predicted"/>
<dbReference type="AlphaFoldDB" id="A0A2K3K5W4"/>
<reference evidence="1 2" key="1">
    <citation type="journal article" date="2014" name="Am. J. Bot.">
        <title>Genome assembly and annotation for red clover (Trifolium pratense; Fabaceae).</title>
        <authorList>
            <person name="Istvanek J."/>
            <person name="Jaros M."/>
            <person name="Krenek A."/>
            <person name="Repkova J."/>
        </authorList>
    </citation>
    <scope>NUCLEOTIDE SEQUENCE [LARGE SCALE GENOMIC DNA]</scope>
    <source>
        <strain evidence="2">cv. Tatra</strain>
        <tissue evidence="1">Young leaves</tissue>
    </source>
</reference>
<dbReference type="Proteomes" id="UP000236291">
    <property type="component" value="Unassembled WGS sequence"/>
</dbReference>
<gene>
    <name evidence="1" type="ORF">L195_g060769</name>
</gene>
<evidence type="ECO:0000313" key="1">
    <source>
        <dbReference type="EMBL" id="PNX61661.1"/>
    </source>
</evidence>
<evidence type="ECO:0000313" key="2">
    <source>
        <dbReference type="Proteomes" id="UP000236291"/>
    </source>
</evidence>
<organism evidence="1 2">
    <name type="scientific">Trifolium pratense</name>
    <name type="common">Red clover</name>
    <dbReference type="NCBI Taxonomy" id="57577"/>
    <lineage>
        <taxon>Eukaryota</taxon>
        <taxon>Viridiplantae</taxon>
        <taxon>Streptophyta</taxon>
        <taxon>Embryophyta</taxon>
        <taxon>Tracheophyta</taxon>
        <taxon>Spermatophyta</taxon>
        <taxon>Magnoliopsida</taxon>
        <taxon>eudicotyledons</taxon>
        <taxon>Gunneridae</taxon>
        <taxon>Pentapetalae</taxon>
        <taxon>rosids</taxon>
        <taxon>fabids</taxon>
        <taxon>Fabales</taxon>
        <taxon>Fabaceae</taxon>
        <taxon>Papilionoideae</taxon>
        <taxon>50 kb inversion clade</taxon>
        <taxon>NPAAA clade</taxon>
        <taxon>Hologalegina</taxon>
        <taxon>IRL clade</taxon>
        <taxon>Trifolieae</taxon>
        <taxon>Trifolium</taxon>
    </lineage>
</organism>